<protein>
    <submittedName>
        <fullName evidence="1">Uncharacterized protein</fullName>
    </submittedName>
</protein>
<proteinExistence type="predicted"/>
<dbReference type="RefSeq" id="WP_088463146.1">
    <property type="nucleotide sequence ID" value="NZ_NIRR01000003.1"/>
</dbReference>
<comment type="caution">
    <text evidence="1">The sequence shown here is derived from an EMBL/GenBank/DDBJ whole genome shotgun (WGS) entry which is preliminary data.</text>
</comment>
<organism evidence="1 2">
    <name type="scientific">Hymenobacter amundsenii</name>
    <dbReference type="NCBI Taxonomy" id="2006685"/>
    <lineage>
        <taxon>Bacteria</taxon>
        <taxon>Pseudomonadati</taxon>
        <taxon>Bacteroidota</taxon>
        <taxon>Cytophagia</taxon>
        <taxon>Cytophagales</taxon>
        <taxon>Hymenobacteraceae</taxon>
        <taxon>Hymenobacter</taxon>
    </lineage>
</organism>
<dbReference type="Proteomes" id="UP000197277">
    <property type="component" value="Unassembled WGS sequence"/>
</dbReference>
<accession>A0A246FP81</accession>
<reference evidence="1 2" key="1">
    <citation type="submission" date="2017-06" db="EMBL/GenBank/DDBJ databases">
        <title>Hymenobacter amundsenii sp. nov. isolated from regoliths in Antarctica.</title>
        <authorList>
            <person name="Sedlacek I."/>
            <person name="Kralova S."/>
            <person name="Pantucek R."/>
            <person name="Svec P."/>
            <person name="Holochova P."/>
            <person name="Stankova E."/>
            <person name="Vrbovska V."/>
            <person name="Busse H.-J."/>
        </authorList>
    </citation>
    <scope>NUCLEOTIDE SEQUENCE [LARGE SCALE GENOMIC DNA]</scope>
    <source>
        <strain evidence="1 2">CCM 8682</strain>
    </source>
</reference>
<dbReference type="EMBL" id="NIRR01000003">
    <property type="protein sequence ID" value="OWP64538.1"/>
    <property type="molecule type" value="Genomic_DNA"/>
</dbReference>
<keyword evidence="2" id="KW-1185">Reference proteome</keyword>
<dbReference type="PROSITE" id="PS51257">
    <property type="entry name" value="PROKAR_LIPOPROTEIN"/>
    <property type="match status" value="1"/>
</dbReference>
<evidence type="ECO:0000313" key="2">
    <source>
        <dbReference type="Proteomes" id="UP000197277"/>
    </source>
</evidence>
<dbReference type="OrthoDB" id="879041at2"/>
<name>A0A246FP81_9BACT</name>
<evidence type="ECO:0000313" key="1">
    <source>
        <dbReference type="EMBL" id="OWP64538.1"/>
    </source>
</evidence>
<gene>
    <name evidence="1" type="ORF">CDA63_03990</name>
</gene>
<dbReference type="AlphaFoldDB" id="A0A246FP81"/>
<sequence>MKYFLPITGLLALLACEREPTTYKKTQIPLPSRMSIFTLNQQLDSTAKPLKPDVLYVPYYISRGVETELARYANGRIDRVYSLKEKSYHLNDTVNAFVITAILTRPQETVDYVGIYKDGNFDYQTSSVKFADSTATSAHTDITKLESGNREFKVTYISKSDGYKSVNRVSFKDMLNQFLRYKLEFSK</sequence>